<reference evidence="3 4" key="1">
    <citation type="submission" date="2020-02" db="EMBL/GenBank/DDBJ databases">
        <authorList>
            <person name="Ferguson B K."/>
        </authorList>
    </citation>
    <scope>NUCLEOTIDE SEQUENCE [LARGE SCALE GENOMIC DNA]</scope>
</reference>
<dbReference type="PROSITE" id="PS50158">
    <property type="entry name" value="ZF_CCHC"/>
    <property type="match status" value="2"/>
</dbReference>
<dbReference type="InterPro" id="IPR001878">
    <property type="entry name" value="Znf_CCHC"/>
</dbReference>
<gene>
    <name evidence="3" type="ORF">TBRA_LOCUS13613</name>
</gene>
<dbReference type="SMART" id="SM00343">
    <property type="entry name" value="ZnF_C2HC"/>
    <property type="match status" value="2"/>
</dbReference>
<dbReference type="AlphaFoldDB" id="A0A6H5IXC6"/>
<feature type="domain" description="CCHC-type" evidence="2">
    <location>
        <begin position="322"/>
        <end position="337"/>
    </location>
</feature>
<accession>A0A6H5IXC6</accession>
<dbReference type="SUPFAM" id="SSF57756">
    <property type="entry name" value="Retrovirus zinc finger-like domains"/>
    <property type="match status" value="1"/>
</dbReference>
<dbReference type="GO" id="GO:0003676">
    <property type="term" value="F:nucleic acid binding"/>
    <property type="evidence" value="ECO:0007669"/>
    <property type="project" value="InterPro"/>
</dbReference>
<organism evidence="3 4">
    <name type="scientific">Trichogramma brassicae</name>
    <dbReference type="NCBI Taxonomy" id="86971"/>
    <lineage>
        <taxon>Eukaryota</taxon>
        <taxon>Metazoa</taxon>
        <taxon>Ecdysozoa</taxon>
        <taxon>Arthropoda</taxon>
        <taxon>Hexapoda</taxon>
        <taxon>Insecta</taxon>
        <taxon>Pterygota</taxon>
        <taxon>Neoptera</taxon>
        <taxon>Endopterygota</taxon>
        <taxon>Hymenoptera</taxon>
        <taxon>Apocrita</taxon>
        <taxon>Proctotrupomorpha</taxon>
        <taxon>Chalcidoidea</taxon>
        <taxon>Trichogrammatidae</taxon>
        <taxon>Trichogramma</taxon>
    </lineage>
</organism>
<dbReference type="Proteomes" id="UP000479190">
    <property type="component" value="Unassembled WGS sequence"/>
</dbReference>
<dbReference type="Gene3D" id="4.10.60.10">
    <property type="entry name" value="Zinc finger, CCHC-type"/>
    <property type="match status" value="1"/>
</dbReference>
<protein>
    <recommendedName>
        <fullName evidence="2">CCHC-type domain-containing protein</fullName>
    </recommendedName>
</protein>
<keyword evidence="1" id="KW-0862">Zinc</keyword>
<proteinExistence type="predicted"/>
<dbReference type="Pfam" id="PF00098">
    <property type="entry name" value="zf-CCHC"/>
    <property type="match status" value="1"/>
</dbReference>
<evidence type="ECO:0000313" key="4">
    <source>
        <dbReference type="Proteomes" id="UP000479190"/>
    </source>
</evidence>
<keyword evidence="4" id="KW-1185">Reference proteome</keyword>
<name>A0A6H5IXC6_9HYME</name>
<sequence length="403" mass="45556">MEVKTKTTLDLPYKENQRRGSVSSIASSISTNASSLRTKKRKLEEMYDGTIDNGMEHELMQRIGAIEKETVKHLEEMRKKGNFAKSIIDYAQGQIVQIKAAILTTVLENVRLKGRMDVIMQEAGRKSEPTRTTYRDKLVKEKSPAPPAIAGKKIRLKRRHIAKVSTANETDNADRIREEIVKLVNPSSCKIHVKSLFKTKSGALLIETGSDADLRLENDPQLKKSGIRFDARESRKPRMILYDVPSTFTADTLKKTIIDQNEDIVTVTNDFEPRFKFGKKGLDTTHWVLEVSPAFRTSVGLTSGLYIGWQRCRIKDFQHISRCFKCQEPGHIAKYCRATTDTCGRCSEEGHATKECTSETRKKRCAPCARAGKPADHYMDTKCPLYDAALKRIISNTDYGQYG</sequence>
<dbReference type="OrthoDB" id="7699172at2759"/>
<keyword evidence="1" id="KW-0863">Zinc-finger</keyword>
<keyword evidence="1" id="KW-0479">Metal-binding</keyword>
<dbReference type="GO" id="GO:0008270">
    <property type="term" value="F:zinc ion binding"/>
    <property type="evidence" value="ECO:0007669"/>
    <property type="project" value="UniProtKB-KW"/>
</dbReference>
<evidence type="ECO:0000256" key="1">
    <source>
        <dbReference type="PROSITE-ProRule" id="PRU00047"/>
    </source>
</evidence>
<dbReference type="InterPro" id="IPR036875">
    <property type="entry name" value="Znf_CCHC_sf"/>
</dbReference>
<feature type="domain" description="CCHC-type" evidence="2">
    <location>
        <begin position="343"/>
        <end position="358"/>
    </location>
</feature>
<evidence type="ECO:0000313" key="3">
    <source>
        <dbReference type="EMBL" id="CAB0041970.1"/>
    </source>
</evidence>
<dbReference type="EMBL" id="CADCXV010001142">
    <property type="protein sequence ID" value="CAB0041970.1"/>
    <property type="molecule type" value="Genomic_DNA"/>
</dbReference>
<evidence type="ECO:0000259" key="2">
    <source>
        <dbReference type="PROSITE" id="PS50158"/>
    </source>
</evidence>